<evidence type="ECO:0000313" key="5">
    <source>
        <dbReference type="Proteomes" id="UP001614394"/>
    </source>
</evidence>
<feature type="region of interest" description="Disordered" evidence="1">
    <location>
        <begin position="172"/>
        <end position="200"/>
    </location>
</feature>
<feature type="chain" id="PRO_5046127531" evidence="3">
    <location>
        <begin position="29"/>
        <end position="229"/>
    </location>
</feature>
<keyword evidence="3" id="KW-0732">Signal</keyword>
<dbReference type="EMBL" id="JBITYG010000020">
    <property type="protein sequence ID" value="MFI9106600.1"/>
    <property type="molecule type" value="Genomic_DNA"/>
</dbReference>
<sequence>MPRPRLRVLAVLLALGALLAVSALPAQAAAYRYWSFWQRSGDTWTYAQTGPALDRPDDGSVEGWRFAASAEAQDSSKPRDVPGATSFAAICTGTPPKGGTKRIALVLDFGTAADAGGGAAPPAPRTACAQVPGDATGADALAAVAKPLRYNSAGMVCAIAGYPKTGCGEPVAEGSGGAGSASASKSPAPQASGDSGGDGGGPSVGWFAGIAAVLALGGAALWQARRRRG</sequence>
<keyword evidence="2" id="KW-0812">Transmembrane</keyword>
<evidence type="ECO:0000256" key="2">
    <source>
        <dbReference type="SAM" id="Phobius"/>
    </source>
</evidence>
<dbReference type="InterPro" id="IPR047703">
    <property type="entry name" value="SCO2322-like"/>
</dbReference>
<name>A0ABW8CJG9_9ACTN</name>
<keyword evidence="2" id="KW-1133">Transmembrane helix</keyword>
<dbReference type="RefSeq" id="WP_399658238.1">
    <property type="nucleotide sequence ID" value="NZ_JBITYG010000020.1"/>
</dbReference>
<comment type="caution">
    <text evidence="4">The sequence shown here is derived from an EMBL/GenBank/DDBJ whole genome shotgun (WGS) entry which is preliminary data.</text>
</comment>
<accession>A0ABW8CJG9</accession>
<evidence type="ECO:0000256" key="1">
    <source>
        <dbReference type="SAM" id="MobiDB-lite"/>
    </source>
</evidence>
<feature type="signal peptide" evidence="3">
    <location>
        <begin position="1"/>
        <end position="28"/>
    </location>
</feature>
<evidence type="ECO:0000256" key="3">
    <source>
        <dbReference type="SAM" id="SignalP"/>
    </source>
</evidence>
<keyword evidence="5" id="KW-1185">Reference proteome</keyword>
<dbReference type="NCBIfam" id="NF040672">
    <property type="entry name" value="SCO2322_fam"/>
    <property type="match status" value="1"/>
</dbReference>
<gene>
    <name evidence="4" type="ORF">ACIGXA_39495</name>
</gene>
<reference evidence="4 5" key="1">
    <citation type="submission" date="2024-10" db="EMBL/GenBank/DDBJ databases">
        <title>The Natural Products Discovery Center: Release of the First 8490 Sequenced Strains for Exploring Actinobacteria Biosynthetic Diversity.</title>
        <authorList>
            <person name="Kalkreuter E."/>
            <person name="Kautsar S.A."/>
            <person name="Yang D."/>
            <person name="Bader C.D."/>
            <person name="Teijaro C.N."/>
            <person name="Fluegel L."/>
            <person name="Davis C.M."/>
            <person name="Simpson J.R."/>
            <person name="Lauterbach L."/>
            <person name="Steele A.D."/>
            <person name="Gui C."/>
            <person name="Meng S."/>
            <person name="Li G."/>
            <person name="Viehrig K."/>
            <person name="Ye F."/>
            <person name="Su P."/>
            <person name="Kiefer A.F."/>
            <person name="Nichols A."/>
            <person name="Cepeda A.J."/>
            <person name="Yan W."/>
            <person name="Fan B."/>
            <person name="Jiang Y."/>
            <person name="Adhikari A."/>
            <person name="Zheng C.-J."/>
            <person name="Schuster L."/>
            <person name="Cowan T.M."/>
            <person name="Smanski M.J."/>
            <person name="Chevrette M.G."/>
            <person name="De Carvalho L.P.S."/>
            <person name="Shen B."/>
        </authorList>
    </citation>
    <scope>NUCLEOTIDE SEQUENCE [LARGE SCALE GENOMIC DNA]</scope>
    <source>
        <strain evidence="4 5">NPDC053399</strain>
    </source>
</reference>
<dbReference type="InterPro" id="IPR047704">
    <property type="entry name" value="GPS-CTERM"/>
</dbReference>
<keyword evidence="2" id="KW-0472">Membrane</keyword>
<dbReference type="Proteomes" id="UP001614394">
    <property type="component" value="Unassembled WGS sequence"/>
</dbReference>
<feature type="transmembrane region" description="Helical" evidence="2">
    <location>
        <begin position="204"/>
        <end position="222"/>
    </location>
</feature>
<proteinExistence type="predicted"/>
<feature type="compositionally biased region" description="Low complexity" evidence="1">
    <location>
        <begin position="180"/>
        <end position="193"/>
    </location>
</feature>
<protein>
    <submittedName>
        <fullName evidence="4">SCO2322 family protein</fullName>
    </submittedName>
</protein>
<evidence type="ECO:0000313" key="4">
    <source>
        <dbReference type="EMBL" id="MFI9106600.1"/>
    </source>
</evidence>
<organism evidence="4 5">
    <name type="scientific">Streptomyces fildesensis</name>
    <dbReference type="NCBI Taxonomy" id="375757"/>
    <lineage>
        <taxon>Bacteria</taxon>
        <taxon>Bacillati</taxon>
        <taxon>Actinomycetota</taxon>
        <taxon>Actinomycetes</taxon>
        <taxon>Kitasatosporales</taxon>
        <taxon>Streptomycetaceae</taxon>
        <taxon>Streptomyces</taxon>
    </lineage>
</organism>
<dbReference type="NCBIfam" id="NF040681">
    <property type="entry name" value="GPS-CTERM"/>
    <property type="match status" value="1"/>
</dbReference>